<organism evidence="2 3">
    <name type="scientific">Colwellia maritima</name>
    <dbReference type="NCBI Taxonomy" id="2912588"/>
    <lineage>
        <taxon>Bacteria</taxon>
        <taxon>Pseudomonadati</taxon>
        <taxon>Pseudomonadota</taxon>
        <taxon>Gammaproteobacteria</taxon>
        <taxon>Alteromonadales</taxon>
        <taxon>Colwelliaceae</taxon>
        <taxon>Colwellia</taxon>
    </lineage>
</organism>
<dbReference type="InterPro" id="IPR012341">
    <property type="entry name" value="6hp_glycosidase-like_sf"/>
</dbReference>
<gene>
    <name evidence="2" type="ORF">L3081_05500</name>
</gene>
<reference evidence="2" key="1">
    <citation type="submission" date="2022-01" db="EMBL/GenBank/DDBJ databases">
        <title>Colwellia maritima, isolated from seawater.</title>
        <authorList>
            <person name="Kristyanto S."/>
            <person name="Jung J."/>
            <person name="Jeon C.O."/>
        </authorList>
    </citation>
    <scope>NUCLEOTIDE SEQUENCE</scope>
    <source>
        <strain evidence="2">MSW7</strain>
    </source>
</reference>
<dbReference type="InterPro" id="IPR054491">
    <property type="entry name" value="MGH1-like_GH"/>
</dbReference>
<evidence type="ECO:0000313" key="3">
    <source>
        <dbReference type="Proteomes" id="UP001139646"/>
    </source>
</evidence>
<keyword evidence="3" id="KW-1185">Reference proteome</keyword>
<dbReference type="EMBL" id="JAKKSL010000001">
    <property type="protein sequence ID" value="MCI2282947.1"/>
    <property type="molecule type" value="Genomic_DNA"/>
</dbReference>
<dbReference type="InterPro" id="IPR001661">
    <property type="entry name" value="Glyco_hydro_37"/>
</dbReference>
<accession>A0ABS9X1K3</accession>
<dbReference type="Pfam" id="PF22422">
    <property type="entry name" value="MGH1-like_GH"/>
    <property type="match status" value="1"/>
</dbReference>
<name>A0ABS9X1K3_9GAMM</name>
<evidence type="ECO:0000259" key="1">
    <source>
        <dbReference type="Pfam" id="PF22422"/>
    </source>
</evidence>
<dbReference type="Proteomes" id="UP001139646">
    <property type="component" value="Unassembled WGS sequence"/>
</dbReference>
<proteinExistence type="predicted"/>
<feature type="domain" description="Mannosylglycerate hydrolase MGH1-like glycoside hydrolase" evidence="1">
    <location>
        <begin position="15"/>
        <end position="317"/>
    </location>
</feature>
<dbReference type="PANTHER" id="PTHR23403">
    <property type="entry name" value="TREHALASE"/>
    <property type="match status" value="1"/>
</dbReference>
<comment type="caution">
    <text evidence="2">The sequence shown here is derived from an EMBL/GenBank/DDBJ whole genome shotgun (WGS) entry which is preliminary data.</text>
</comment>
<evidence type="ECO:0000313" key="2">
    <source>
        <dbReference type="EMBL" id="MCI2282947.1"/>
    </source>
</evidence>
<sequence>MFDYQITSGDSVRPQDEGMVIDAIFYNKDKARSGDGGNWNERNTKPPLASWAVWQVYKESGDVNFIKEMYPKLVAYHQWWYRNRDHNKNGLVEYGATKHSAHNNKQEQLTFSVQFEKKPLKKGLMSQCSKGQENNFHCVGMNTYQTILEFGNYTKLDIGVQHATGWESGMDNAARFGFINQQQLQKYADKRKQGDLELARKDWQVRFFKNVDANNKLLGYSIDQESVELNSYLALEKQLLAKMAKLLSYNSQAEKFEQASQVLSKYINRCFFDQNSGFYYDRKIPDKAEENTDLCQGELLTMRGRGPEGWSPLWAALRPINTLKK</sequence>
<dbReference type="InterPro" id="IPR008928">
    <property type="entry name" value="6-hairpin_glycosidase_sf"/>
</dbReference>
<dbReference type="Gene3D" id="1.50.10.10">
    <property type="match status" value="1"/>
</dbReference>
<dbReference type="SUPFAM" id="SSF48208">
    <property type="entry name" value="Six-hairpin glycosidases"/>
    <property type="match status" value="1"/>
</dbReference>
<dbReference type="PANTHER" id="PTHR23403:SF1">
    <property type="entry name" value="TREHALASE"/>
    <property type="match status" value="1"/>
</dbReference>
<protein>
    <recommendedName>
        <fullName evidence="1">Mannosylglycerate hydrolase MGH1-like glycoside hydrolase domain-containing protein</fullName>
    </recommendedName>
</protein>